<dbReference type="EC" id="2.1.1.63" evidence="3"/>
<protein>
    <recommendedName>
        <fullName evidence="3">methylated-DNA--[protein]-cysteine S-methyltransferase</fullName>
        <ecNumber evidence="3">2.1.1.63</ecNumber>
    </recommendedName>
</protein>
<evidence type="ECO:0000256" key="3">
    <source>
        <dbReference type="ARBA" id="ARBA00011918"/>
    </source>
</evidence>
<dbReference type="InterPro" id="IPR001497">
    <property type="entry name" value="MethylDNA_cys_MeTrfase_AS"/>
</dbReference>
<evidence type="ECO:0000256" key="8">
    <source>
        <dbReference type="ARBA" id="ARBA00049348"/>
    </source>
</evidence>
<comment type="caution">
    <text evidence="11">The sequence shown here is derived from an EMBL/GenBank/DDBJ whole genome shotgun (WGS) entry which is preliminary data.</text>
</comment>
<evidence type="ECO:0000256" key="9">
    <source>
        <dbReference type="SAM" id="MobiDB-lite"/>
    </source>
</evidence>
<dbReference type="GO" id="GO:0006281">
    <property type="term" value="P:DNA repair"/>
    <property type="evidence" value="ECO:0007669"/>
    <property type="project" value="UniProtKB-KW"/>
</dbReference>
<dbReference type="PANTHER" id="PTHR10815:SF13">
    <property type="entry name" value="METHYLATED-DNA--PROTEIN-CYSTEINE METHYLTRANSFERASE"/>
    <property type="match status" value="1"/>
</dbReference>
<evidence type="ECO:0000313" key="11">
    <source>
        <dbReference type="EMBL" id="TWT67637.1"/>
    </source>
</evidence>
<dbReference type="PANTHER" id="PTHR10815">
    <property type="entry name" value="METHYLATED-DNA--PROTEIN-CYSTEINE METHYLTRANSFERASE"/>
    <property type="match status" value="1"/>
</dbReference>
<evidence type="ECO:0000313" key="12">
    <source>
        <dbReference type="Proteomes" id="UP000318478"/>
    </source>
</evidence>
<dbReference type="InterPro" id="IPR014048">
    <property type="entry name" value="MethylDNA_cys_MeTrfase_DNA-bd"/>
</dbReference>
<dbReference type="InterPro" id="IPR036388">
    <property type="entry name" value="WH-like_DNA-bd_sf"/>
</dbReference>
<dbReference type="CDD" id="cd06445">
    <property type="entry name" value="ATase"/>
    <property type="match status" value="1"/>
</dbReference>
<keyword evidence="7" id="KW-0234">DNA repair</keyword>
<dbReference type="AlphaFoldDB" id="A0A5C5XWC4"/>
<feature type="region of interest" description="Disordered" evidence="9">
    <location>
        <begin position="58"/>
        <end position="77"/>
    </location>
</feature>
<dbReference type="RefSeq" id="WP_197528160.1">
    <property type="nucleotide sequence ID" value="NZ_SJPO01000012.1"/>
</dbReference>
<dbReference type="InterPro" id="IPR036217">
    <property type="entry name" value="MethylDNA_cys_MeTrfase_DNAb"/>
</dbReference>
<dbReference type="Proteomes" id="UP000318478">
    <property type="component" value="Unassembled WGS sequence"/>
</dbReference>
<dbReference type="Gene3D" id="1.10.10.10">
    <property type="entry name" value="Winged helix-like DNA-binding domain superfamily/Winged helix DNA-binding domain"/>
    <property type="match status" value="1"/>
</dbReference>
<reference evidence="11 12" key="1">
    <citation type="submission" date="2019-02" db="EMBL/GenBank/DDBJ databases">
        <title>Deep-cultivation of Planctomycetes and their phenomic and genomic characterization uncovers novel biology.</title>
        <authorList>
            <person name="Wiegand S."/>
            <person name="Jogler M."/>
            <person name="Boedeker C."/>
            <person name="Pinto D."/>
            <person name="Vollmers J."/>
            <person name="Rivas-Marin E."/>
            <person name="Kohn T."/>
            <person name="Peeters S.H."/>
            <person name="Heuer A."/>
            <person name="Rast P."/>
            <person name="Oberbeckmann S."/>
            <person name="Bunk B."/>
            <person name="Jeske O."/>
            <person name="Meyerdierks A."/>
            <person name="Storesund J.E."/>
            <person name="Kallscheuer N."/>
            <person name="Luecker S."/>
            <person name="Lage O.M."/>
            <person name="Pohl T."/>
            <person name="Merkel B.J."/>
            <person name="Hornburger P."/>
            <person name="Mueller R.-W."/>
            <person name="Bruemmer F."/>
            <person name="Labrenz M."/>
            <person name="Spormann A.M."/>
            <person name="Op Den Camp H."/>
            <person name="Overmann J."/>
            <person name="Amann R."/>
            <person name="Jetten M.S.M."/>
            <person name="Mascher T."/>
            <person name="Medema M.H."/>
            <person name="Devos D.P."/>
            <person name="Kaster A.-K."/>
            <person name="Ovreas L."/>
            <person name="Rohde M."/>
            <person name="Galperin M.Y."/>
            <person name="Jogler C."/>
        </authorList>
    </citation>
    <scope>NUCLEOTIDE SEQUENCE [LARGE SCALE GENOMIC DNA]</scope>
    <source>
        <strain evidence="11 12">Pla123a</strain>
    </source>
</reference>
<sequence>MPIVTIATCTACFSTDLGWLALSASLSDDPHDTWANTPGGSPHWRLERLAFGHRRSSDARRALGPNDTRLQSDPPGEVRGWMDQLQRYAAGEPVALESIPVDRDHLTEFGQRVSRLCSAIGYGATLSYGELAKRAGRPGAARAVGSVMSGNRTPLVVPCHRVLGSGGRLGGFSAPQGVAMKRQLLEMEGARMS</sequence>
<organism evidence="11 12">
    <name type="scientific">Posidoniimonas polymericola</name>
    <dbReference type="NCBI Taxonomy" id="2528002"/>
    <lineage>
        <taxon>Bacteria</taxon>
        <taxon>Pseudomonadati</taxon>
        <taxon>Planctomycetota</taxon>
        <taxon>Planctomycetia</taxon>
        <taxon>Pirellulales</taxon>
        <taxon>Lacipirellulaceae</taxon>
        <taxon>Posidoniimonas</taxon>
    </lineage>
</organism>
<dbReference type="FunFam" id="1.10.10.10:FF:000214">
    <property type="entry name" value="Methylated-DNA--protein-cysteine methyltransferase"/>
    <property type="match status" value="1"/>
</dbReference>
<dbReference type="GO" id="GO:0032259">
    <property type="term" value="P:methylation"/>
    <property type="evidence" value="ECO:0007669"/>
    <property type="project" value="UniProtKB-KW"/>
</dbReference>
<keyword evidence="4 11" id="KW-0489">Methyltransferase</keyword>
<keyword evidence="5 11" id="KW-0808">Transferase</keyword>
<name>A0A5C5XWC4_9BACT</name>
<accession>A0A5C5XWC4</accession>
<gene>
    <name evidence="11" type="primary">ogt</name>
    <name evidence="11" type="ORF">Pla123a_41930</name>
</gene>
<evidence type="ECO:0000256" key="6">
    <source>
        <dbReference type="ARBA" id="ARBA00022763"/>
    </source>
</evidence>
<evidence type="ECO:0000256" key="5">
    <source>
        <dbReference type="ARBA" id="ARBA00022679"/>
    </source>
</evidence>
<dbReference type="EMBL" id="SJPO01000012">
    <property type="protein sequence ID" value="TWT67637.1"/>
    <property type="molecule type" value="Genomic_DNA"/>
</dbReference>
<proteinExistence type="inferred from homology"/>
<evidence type="ECO:0000256" key="7">
    <source>
        <dbReference type="ARBA" id="ARBA00023204"/>
    </source>
</evidence>
<evidence type="ECO:0000256" key="2">
    <source>
        <dbReference type="ARBA" id="ARBA00008711"/>
    </source>
</evidence>
<feature type="domain" description="Methylated-DNA-[protein]-cysteine S-methyltransferase DNA binding" evidence="10">
    <location>
        <begin position="108"/>
        <end position="190"/>
    </location>
</feature>
<dbReference type="PROSITE" id="PS00374">
    <property type="entry name" value="MGMT"/>
    <property type="match status" value="1"/>
</dbReference>
<dbReference type="GO" id="GO:0003908">
    <property type="term" value="F:methylated-DNA-[protein]-cysteine S-methyltransferase activity"/>
    <property type="evidence" value="ECO:0007669"/>
    <property type="project" value="UniProtKB-EC"/>
</dbReference>
<evidence type="ECO:0000259" key="10">
    <source>
        <dbReference type="Pfam" id="PF01035"/>
    </source>
</evidence>
<keyword evidence="6" id="KW-0227">DNA damage</keyword>
<comment type="catalytic activity">
    <reaction evidence="8">
        <text>a 6-O-methyl-2'-deoxyguanosine in DNA + L-cysteinyl-[protein] = S-methyl-L-cysteinyl-[protein] + a 2'-deoxyguanosine in DNA</text>
        <dbReference type="Rhea" id="RHEA:24000"/>
        <dbReference type="Rhea" id="RHEA-COMP:10131"/>
        <dbReference type="Rhea" id="RHEA-COMP:10132"/>
        <dbReference type="Rhea" id="RHEA-COMP:11367"/>
        <dbReference type="Rhea" id="RHEA-COMP:11368"/>
        <dbReference type="ChEBI" id="CHEBI:29950"/>
        <dbReference type="ChEBI" id="CHEBI:82612"/>
        <dbReference type="ChEBI" id="CHEBI:85445"/>
        <dbReference type="ChEBI" id="CHEBI:85448"/>
        <dbReference type="EC" id="2.1.1.63"/>
    </reaction>
</comment>
<dbReference type="NCBIfam" id="TIGR00589">
    <property type="entry name" value="ogt"/>
    <property type="match status" value="1"/>
</dbReference>
<comment type="catalytic activity">
    <reaction evidence="1">
        <text>a 4-O-methyl-thymidine in DNA + L-cysteinyl-[protein] = a thymidine in DNA + S-methyl-L-cysteinyl-[protein]</text>
        <dbReference type="Rhea" id="RHEA:53428"/>
        <dbReference type="Rhea" id="RHEA-COMP:10131"/>
        <dbReference type="Rhea" id="RHEA-COMP:10132"/>
        <dbReference type="Rhea" id="RHEA-COMP:13555"/>
        <dbReference type="Rhea" id="RHEA-COMP:13556"/>
        <dbReference type="ChEBI" id="CHEBI:29950"/>
        <dbReference type="ChEBI" id="CHEBI:82612"/>
        <dbReference type="ChEBI" id="CHEBI:137386"/>
        <dbReference type="ChEBI" id="CHEBI:137387"/>
        <dbReference type="EC" id="2.1.1.63"/>
    </reaction>
</comment>
<evidence type="ECO:0000256" key="1">
    <source>
        <dbReference type="ARBA" id="ARBA00001286"/>
    </source>
</evidence>
<dbReference type="Pfam" id="PF01035">
    <property type="entry name" value="DNA_binding_1"/>
    <property type="match status" value="1"/>
</dbReference>
<evidence type="ECO:0000256" key="4">
    <source>
        <dbReference type="ARBA" id="ARBA00022603"/>
    </source>
</evidence>
<dbReference type="SUPFAM" id="SSF46767">
    <property type="entry name" value="Methylated DNA-protein cysteine methyltransferase, C-terminal domain"/>
    <property type="match status" value="1"/>
</dbReference>
<keyword evidence="12" id="KW-1185">Reference proteome</keyword>
<comment type="similarity">
    <text evidence="2">Belongs to the MGMT family.</text>
</comment>